<evidence type="ECO:0000256" key="3">
    <source>
        <dbReference type="ARBA" id="ARBA00022801"/>
    </source>
</evidence>
<feature type="signal peptide" evidence="5">
    <location>
        <begin position="1"/>
        <end position="17"/>
    </location>
</feature>
<organism evidence="7 8">
    <name type="scientific">Anaeromyces robustus</name>
    <dbReference type="NCBI Taxonomy" id="1754192"/>
    <lineage>
        <taxon>Eukaryota</taxon>
        <taxon>Fungi</taxon>
        <taxon>Fungi incertae sedis</taxon>
        <taxon>Chytridiomycota</taxon>
        <taxon>Chytridiomycota incertae sedis</taxon>
        <taxon>Neocallimastigomycetes</taxon>
        <taxon>Neocallimastigales</taxon>
        <taxon>Neocallimastigaceae</taxon>
        <taxon>Anaeromyces</taxon>
    </lineage>
</organism>
<dbReference type="InterPro" id="IPR045690">
    <property type="entry name" value="DUF6055"/>
</dbReference>
<name>A0A1Y1X9E1_9FUNG</name>
<comment type="caution">
    <text evidence="7">The sequence shown here is derived from an EMBL/GenBank/DDBJ whole genome shotgun (WGS) entry which is preliminary data.</text>
</comment>
<sequence length="574" mass="64902">MRYNKLFFPLLASLALANPVIEKDGRYIYKRGDKQFYVPMELRNNNFDNSASNWSFARSKASQDFILFWEPGFGNNPAAAPNNLKFDVDDVLQKAEKFFDYYVNTLKFIQGPSQTDKYKMSIWIKYQTEWLATGSGYDNVVGALWVNPSTIQPVGGTIAHEVGHTFQYQVHCDGKYGFRDQDYVGTYWEICAQWMASRLYPEMFSNTEFELIPNNCWKHPLHENFRYQSILMNEYWSEKHGIDIVGNVWNGAQDRDDPIDAYKRVTKINQQQFNDEMFMVAQKNILFDYKHMKNVLRPFRNRYNIKLQNNADGTYQIPPEQCTQSYGYAPIPLEIPQGGKVTVKFTGITGDGRYHTANDKVAGWRYGFVAVKSDGENAVYSNPTTGTTQTSTLTYTVPAGTKELWLVVMGAPTEHVRHHWKEGDNSGDEHFPWKIALSTCIRGQRCNPSIQVDNNAPQGSSSNNAADVPATNPPANNPPATNQPSTDNSKCFSTVLGYPCCKNTKEVSVKDCDGSWGVENDQWCGIGGTPVNLDNCWAKKLGYSCCASKCAEVYYTDANGKWGVENGKWCGIIA</sequence>
<feature type="compositionally biased region" description="Polar residues" evidence="4">
    <location>
        <begin position="451"/>
        <end position="462"/>
    </location>
</feature>
<evidence type="ECO:0000256" key="2">
    <source>
        <dbReference type="ARBA" id="ARBA00022737"/>
    </source>
</evidence>
<evidence type="ECO:0000256" key="5">
    <source>
        <dbReference type="SAM" id="SignalP"/>
    </source>
</evidence>
<feature type="region of interest" description="Disordered" evidence="4">
    <location>
        <begin position="451"/>
        <end position="487"/>
    </location>
</feature>
<keyword evidence="1 5" id="KW-0732">Signal</keyword>
<dbReference type="InterPro" id="IPR002883">
    <property type="entry name" value="CBM10/Dockerin_dom"/>
</dbReference>
<feature type="chain" id="PRO_5013299437" description="CBM10 domain-containing protein" evidence="5">
    <location>
        <begin position="18"/>
        <end position="574"/>
    </location>
</feature>
<dbReference type="GO" id="GO:0016787">
    <property type="term" value="F:hydrolase activity"/>
    <property type="evidence" value="ECO:0007669"/>
    <property type="project" value="UniProtKB-KW"/>
</dbReference>
<protein>
    <recommendedName>
        <fullName evidence="6">CBM10 domain-containing protein</fullName>
    </recommendedName>
</protein>
<dbReference type="Proteomes" id="UP000193944">
    <property type="component" value="Unassembled WGS sequence"/>
</dbReference>
<dbReference type="STRING" id="1754192.A0A1Y1X9E1"/>
<keyword evidence="8" id="KW-1185">Reference proteome</keyword>
<feature type="domain" description="CBM10" evidence="6">
    <location>
        <begin position="490"/>
        <end position="527"/>
    </location>
</feature>
<dbReference type="OrthoDB" id="2116648at2759"/>
<dbReference type="Pfam" id="PF02013">
    <property type="entry name" value="CBM_10"/>
    <property type="match status" value="2"/>
</dbReference>
<dbReference type="SUPFAM" id="SSF64571">
    <property type="entry name" value="Cellulose docking domain, dockering"/>
    <property type="match status" value="2"/>
</dbReference>
<evidence type="ECO:0000313" key="7">
    <source>
        <dbReference type="EMBL" id="ORX82026.1"/>
    </source>
</evidence>
<evidence type="ECO:0000313" key="8">
    <source>
        <dbReference type="Proteomes" id="UP000193944"/>
    </source>
</evidence>
<feature type="domain" description="CBM10" evidence="6">
    <location>
        <begin position="535"/>
        <end position="573"/>
    </location>
</feature>
<evidence type="ECO:0000259" key="6">
    <source>
        <dbReference type="PROSITE" id="PS51763"/>
    </source>
</evidence>
<gene>
    <name evidence="7" type="ORF">BCR32DRAFT_219757</name>
</gene>
<keyword evidence="3" id="KW-0378">Hydrolase</keyword>
<dbReference type="InterPro" id="IPR009034">
    <property type="entry name" value="Dockerin_dom_fun_sf"/>
</dbReference>
<accession>A0A1Y1X9E1</accession>
<dbReference type="AlphaFoldDB" id="A0A1Y1X9E1"/>
<reference evidence="7 8" key="1">
    <citation type="submission" date="2016-08" db="EMBL/GenBank/DDBJ databases">
        <title>A Parts List for Fungal Cellulosomes Revealed by Comparative Genomics.</title>
        <authorList>
            <consortium name="DOE Joint Genome Institute"/>
            <person name="Haitjema C.H."/>
            <person name="Gilmore S.P."/>
            <person name="Henske J.K."/>
            <person name="Solomon K.V."/>
            <person name="De Groot R."/>
            <person name="Kuo A."/>
            <person name="Mondo S.J."/>
            <person name="Salamov A.A."/>
            <person name="Labutti K."/>
            <person name="Zhao Z."/>
            <person name="Chiniquy J."/>
            <person name="Barry K."/>
            <person name="Brewer H.M."/>
            <person name="Purvine S.O."/>
            <person name="Wright A.T."/>
            <person name="Boxma B."/>
            <person name="Van Alen T."/>
            <person name="Hackstein J.H."/>
            <person name="Baker S.E."/>
            <person name="Grigoriev I.V."/>
            <person name="O'Malley M.A."/>
        </authorList>
    </citation>
    <scope>NUCLEOTIDE SEQUENCE [LARGE SCALE GENOMIC DNA]</scope>
    <source>
        <strain evidence="7 8">S4</strain>
    </source>
</reference>
<evidence type="ECO:0000256" key="4">
    <source>
        <dbReference type="SAM" id="MobiDB-lite"/>
    </source>
</evidence>
<dbReference type="EMBL" id="MCFG01000105">
    <property type="protein sequence ID" value="ORX82026.1"/>
    <property type="molecule type" value="Genomic_DNA"/>
</dbReference>
<dbReference type="Pfam" id="PF19527">
    <property type="entry name" value="DUF6055"/>
    <property type="match status" value="1"/>
</dbReference>
<reference evidence="7 8" key="2">
    <citation type="submission" date="2016-08" db="EMBL/GenBank/DDBJ databases">
        <title>Pervasive Adenine N6-methylation of Active Genes in Fungi.</title>
        <authorList>
            <consortium name="DOE Joint Genome Institute"/>
            <person name="Mondo S.J."/>
            <person name="Dannebaum R.O."/>
            <person name="Kuo R.C."/>
            <person name="Labutti K."/>
            <person name="Haridas S."/>
            <person name="Kuo A."/>
            <person name="Salamov A."/>
            <person name="Ahrendt S.R."/>
            <person name="Lipzen A."/>
            <person name="Sullivan W."/>
            <person name="Andreopoulos W.B."/>
            <person name="Clum A."/>
            <person name="Lindquist E."/>
            <person name="Daum C."/>
            <person name="Ramamoorthy G.K."/>
            <person name="Gryganskyi A."/>
            <person name="Culley D."/>
            <person name="Magnuson J.K."/>
            <person name="James T.Y."/>
            <person name="O'Malley M.A."/>
            <person name="Stajich J.E."/>
            <person name="Spatafora J.W."/>
            <person name="Visel A."/>
            <person name="Grigoriev I.V."/>
        </authorList>
    </citation>
    <scope>NUCLEOTIDE SEQUENCE [LARGE SCALE GENOMIC DNA]</scope>
    <source>
        <strain evidence="7 8">S4</strain>
    </source>
</reference>
<dbReference type="Gene3D" id="3.90.1220.10">
    <property type="entry name" value="Cellulose docking domain, dockering"/>
    <property type="match status" value="2"/>
</dbReference>
<keyword evidence="2" id="KW-0677">Repeat</keyword>
<evidence type="ECO:0000256" key="1">
    <source>
        <dbReference type="ARBA" id="ARBA00022729"/>
    </source>
</evidence>
<dbReference type="PROSITE" id="PS51763">
    <property type="entry name" value="CBM10"/>
    <property type="match status" value="2"/>
</dbReference>
<proteinExistence type="predicted"/>